<gene>
    <name evidence="3" type="ORF">AVDCRST_MAG74-2627</name>
</gene>
<feature type="region of interest" description="Disordered" evidence="1">
    <location>
        <begin position="1"/>
        <end position="70"/>
    </location>
</feature>
<protein>
    <submittedName>
        <fullName evidence="3">Uncharacterized protein</fullName>
    </submittedName>
</protein>
<reference evidence="3" key="1">
    <citation type="submission" date="2020-02" db="EMBL/GenBank/DDBJ databases">
        <authorList>
            <person name="Meier V. D."/>
        </authorList>
    </citation>
    <scope>NUCLEOTIDE SEQUENCE</scope>
    <source>
        <strain evidence="3">AVDCRST_MAG74</strain>
    </source>
</reference>
<evidence type="ECO:0000256" key="2">
    <source>
        <dbReference type="SAM" id="Phobius"/>
    </source>
</evidence>
<evidence type="ECO:0000256" key="1">
    <source>
        <dbReference type="SAM" id="MobiDB-lite"/>
    </source>
</evidence>
<accession>A0A6J4PJI0</accession>
<organism evidence="3">
    <name type="scientific">uncultured Pyrinomonadaceae bacterium</name>
    <dbReference type="NCBI Taxonomy" id="2283094"/>
    <lineage>
        <taxon>Bacteria</taxon>
        <taxon>Pseudomonadati</taxon>
        <taxon>Acidobacteriota</taxon>
        <taxon>Blastocatellia</taxon>
        <taxon>Blastocatellales</taxon>
        <taxon>Pyrinomonadaceae</taxon>
        <taxon>environmental samples</taxon>
    </lineage>
</organism>
<evidence type="ECO:0000313" key="3">
    <source>
        <dbReference type="EMBL" id="CAA9415954.1"/>
    </source>
</evidence>
<feature type="transmembrane region" description="Helical" evidence="2">
    <location>
        <begin position="111"/>
        <end position="136"/>
    </location>
</feature>
<dbReference type="EMBL" id="CADCUR010000243">
    <property type="protein sequence ID" value="CAA9415954.1"/>
    <property type="molecule type" value="Genomic_DNA"/>
</dbReference>
<keyword evidence="2" id="KW-0812">Transmembrane</keyword>
<keyword evidence="2" id="KW-1133">Transmembrane helix</keyword>
<name>A0A6J4PJI0_9BACT</name>
<feature type="compositionally biased region" description="Basic and acidic residues" evidence="1">
    <location>
        <begin position="1"/>
        <end position="14"/>
    </location>
</feature>
<proteinExistence type="predicted"/>
<keyword evidence="2" id="KW-0472">Membrane</keyword>
<sequence length="140" mass="15639">MSEENDKSKSDDSKTSAPNVNVSKQEKPDEWTMPAPVFRVSEGESIHNLPKRSPSYNQNDADRHDKVTPNYNFSDFSPPYPYDAASPNQKPILINQSAAVRKSEKAANSKLIYALGGSILMLFFALVLLAGVYFLFLRKP</sequence>
<dbReference type="AlphaFoldDB" id="A0A6J4PJI0"/>